<protein>
    <recommendedName>
        <fullName evidence="3">Zinc ribbon-containing protein</fullName>
    </recommendedName>
</protein>
<name>A0A7U6GIH4_9GAMM</name>
<dbReference type="Proteomes" id="UP000031631">
    <property type="component" value="Chromosome"/>
</dbReference>
<dbReference type="EMBL" id="AP012273">
    <property type="protein sequence ID" value="BAO44251.1"/>
    <property type="molecule type" value="Genomic_DNA"/>
</dbReference>
<dbReference type="OrthoDB" id="3174978at2"/>
<keyword evidence="2" id="KW-1185">Reference proteome</keyword>
<reference evidence="1 2" key="1">
    <citation type="journal article" date="2014" name="PLoS ONE">
        <title>Physiological and genomic features of a novel sulfur-oxidizing gammaproteobacterium belonging to a previously uncultivated symbiotic lineage isolated from a hydrothermal vent.</title>
        <authorList>
            <person name="Nunoura T."/>
            <person name="Takaki Y."/>
            <person name="Kazama H."/>
            <person name="Kakuta J."/>
            <person name="Shimamura S."/>
            <person name="Makita H."/>
            <person name="Hirai M."/>
            <person name="Miyazaki M."/>
            <person name="Takai K."/>
        </authorList>
    </citation>
    <scope>NUCLEOTIDE SEQUENCE [LARGE SCALE GENOMIC DNA]</scope>
    <source>
        <strain evidence="1 2">Hiromi1</strain>
    </source>
</reference>
<evidence type="ECO:0000313" key="1">
    <source>
        <dbReference type="EMBL" id="BAO44251.1"/>
    </source>
</evidence>
<organism evidence="1 2">
    <name type="scientific">Thiolapillus brandeum</name>
    <dbReference type="NCBI Taxonomy" id="1076588"/>
    <lineage>
        <taxon>Bacteria</taxon>
        <taxon>Pseudomonadati</taxon>
        <taxon>Pseudomonadota</taxon>
        <taxon>Gammaproteobacteria</taxon>
        <taxon>Chromatiales</taxon>
        <taxon>Sedimenticolaceae</taxon>
        <taxon>Thiolapillus</taxon>
    </lineage>
</organism>
<evidence type="ECO:0000313" key="2">
    <source>
        <dbReference type="Proteomes" id="UP000031631"/>
    </source>
</evidence>
<gene>
    <name evidence="1" type="ORF">TBH_C1326</name>
</gene>
<evidence type="ECO:0008006" key="3">
    <source>
        <dbReference type="Google" id="ProtNLM"/>
    </source>
</evidence>
<accession>A0A7U6GIH4</accession>
<dbReference type="AlphaFoldDB" id="A0A7U6GIH4"/>
<proteinExistence type="predicted"/>
<dbReference type="Pfam" id="PF07295">
    <property type="entry name" value="DUF1451"/>
    <property type="match status" value="1"/>
</dbReference>
<dbReference type="InterPro" id="IPR009912">
    <property type="entry name" value="DUF1451"/>
</dbReference>
<dbReference type="KEGG" id="tbn:TBH_C1326"/>
<dbReference type="RefSeq" id="WP_041066862.1">
    <property type="nucleotide sequence ID" value="NZ_AP012273.1"/>
</dbReference>
<sequence length="173" mass="19352">MKDLPDPKDPVELIGQAYERLLESAIDDARELEDKTGPVLHQLIDKARQKLSDMGELTAEEIDQISEYLKRDLRDAANYVVETGEDVKTWLGFDLSLIADRLRELFIQAADQTTIELQQLQEQAEAAGYHTGEITGPGTLVCDGCGEELHFYKPGRIPPCPKCHGTSFHRKSA</sequence>